<dbReference type="AlphaFoldDB" id="A0A8J2UNF4"/>
<dbReference type="RefSeq" id="WP_188396328.1">
    <property type="nucleotide sequence ID" value="NZ_BMCG01000004.1"/>
</dbReference>
<keyword evidence="1" id="KW-1133">Transmembrane helix</keyword>
<organism evidence="2 3">
    <name type="scientific">Oxalicibacterium flavum</name>
    <dbReference type="NCBI Taxonomy" id="179467"/>
    <lineage>
        <taxon>Bacteria</taxon>
        <taxon>Pseudomonadati</taxon>
        <taxon>Pseudomonadota</taxon>
        <taxon>Betaproteobacteria</taxon>
        <taxon>Burkholderiales</taxon>
        <taxon>Oxalobacteraceae</taxon>
        <taxon>Oxalicibacterium</taxon>
    </lineage>
</organism>
<reference evidence="2" key="2">
    <citation type="submission" date="2020-09" db="EMBL/GenBank/DDBJ databases">
        <authorList>
            <person name="Sun Q."/>
            <person name="Sedlacek I."/>
        </authorList>
    </citation>
    <scope>NUCLEOTIDE SEQUENCE</scope>
    <source>
        <strain evidence="2">CCM 7086</strain>
    </source>
</reference>
<name>A0A8J2UNF4_9BURK</name>
<evidence type="ECO:0000313" key="2">
    <source>
        <dbReference type="EMBL" id="GGC12915.1"/>
    </source>
</evidence>
<feature type="transmembrane region" description="Helical" evidence="1">
    <location>
        <begin position="84"/>
        <end position="104"/>
    </location>
</feature>
<comment type="caution">
    <text evidence="2">The sequence shown here is derived from an EMBL/GenBank/DDBJ whole genome shotgun (WGS) entry which is preliminary data.</text>
</comment>
<accession>A0A8J2UNF4</accession>
<keyword evidence="1" id="KW-0472">Membrane</keyword>
<keyword evidence="1" id="KW-0812">Transmembrane</keyword>
<evidence type="ECO:0000313" key="3">
    <source>
        <dbReference type="Proteomes" id="UP000620266"/>
    </source>
</evidence>
<gene>
    <name evidence="2" type="ORF">GCM10007205_22300</name>
</gene>
<dbReference type="Proteomes" id="UP000620266">
    <property type="component" value="Unassembled WGS sequence"/>
</dbReference>
<protein>
    <recommendedName>
        <fullName evidence="4">Iron transporter</fullName>
    </recommendedName>
</protein>
<sequence length="109" mass="11349">MSKTGSGKAAADSGAGYRWMVASRVVAGFIGGYLLASLATVVLALLLPRVSDTSQAEALLIATLWSFALYAVIVIWTFTTRSATRAWVGIGACGAALSLAWLLLRALSN</sequence>
<feature type="transmembrane region" description="Helical" evidence="1">
    <location>
        <begin position="25"/>
        <end position="47"/>
    </location>
</feature>
<evidence type="ECO:0008006" key="4">
    <source>
        <dbReference type="Google" id="ProtNLM"/>
    </source>
</evidence>
<reference evidence="2" key="1">
    <citation type="journal article" date="2014" name="Int. J. Syst. Evol. Microbiol.">
        <title>Complete genome sequence of Corynebacterium casei LMG S-19264T (=DSM 44701T), isolated from a smear-ripened cheese.</title>
        <authorList>
            <consortium name="US DOE Joint Genome Institute (JGI-PGF)"/>
            <person name="Walter F."/>
            <person name="Albersmeier A."/>
            <person name="Kalinowski J."/>
            <person name="Ruckert C."/>
        </authorList>
    </citation>
    <scope>NUCLEOTIDE SEQUENCE</scope>
    <source>
        <strain evidence="2">CCM 7086</strain>
    </source>
</reference>
<dbReference type="EMBL" id="BMCG01000004">
    <property type="protein sequence ID" value="GGC12915.1"/>
    <property type="molecule type" value="Genomic_DNA"/>
</dbReference>
<keyword evidence="3" id="KW-1185">Reference proteome</keyword>
<proteinExistence type="predicted"/>
<feature type="transmembrane region" description="Helical" evidence="1">
    <location>
        <begin position="59"/>
        <end position="78"/>
    </location>
</feature>
<evidence type="ECO:0000256" key="1">
    <source>
        <dbReference type="SAM" id="Phobius"/>
    </source>
</evidence>